<evidence type="ECO:0000256" key="4">
    <source>
        <dbReference type="ARBA" id="ARBA00022801"/>
    </source>
</evidence>
<evidence type="ECO:0000256" key="3">
    <source>
        <dbReference type="ARBA" id="ARBA00022723"/>
    </source>
</evidence>
<dbReference type="InterPro" id="IPR003562">
    <property type="entry name" value="Mutator_MutX_prot"/>
</dbReference>
<proteinExistence type="inferred from homology"/>
<organism evidence="7 8">
    <name type="scientific">Suilimivivens aceti</name>
    <dbReference type="NCBI Taxonomy" id="2981774"/>
    <lineage>
        <taxon>Bacteria</taxon>
        <taxon>Bacillati</taxon>
        <taxon>Bacillota</taxon>
        <taxon>Clostridia</taxon>
        <taxon>Lachnospirales</taxon>
        <taxon>Lachnospiraceae</taxon>
        <taxon>Suilimivivens</taxon>
    </lineage>
</organism>
<keyword evidence="8" id="KW-1185">Reference proteome</keyword>
<reference evidence="7 8" key="1">
    <citation type="journal article" date="2021" name="ISME Commun">
        <title>Automated analysis of genomic sequences facilitates high-throughput and comprehensive description of bacteria.</title>
        <authorList>
            <person name="Hitch T.C.A."/>
        </authorList>
    </citation>
    <scope>NUCLEOTIDE SEQUENCE [LARGE SCALE GENOMIC DNA]</scope>
    <source>
        <strain evidence="7 8">Sanger_18</strain>
    </source>
</reference>
<dbReference type="InterPro" id="IPR000086">
    <property type="entry name" value="NUDIX_hydrolase_dom"/>
</dbReference>
<feature type="domain" description="Nudix hydrolase" evidence="6">
    <location>
        <begin position="166"/>
        <end position="311"/>
    </location>
</feature>
<dbReference type="Gene3D" id="3.90.79.10">
    <property type="entry name" value="Nucleoside Triphosphate Pyrophosphohydrolase"/>
    <property type="match status" value="2"/>
</dbReference>
<dbReference type="PANTHER" id="PTHR43758:SF2">
    <property type="entry name" value="OXIDIZED PURINE NUCLEOSIDE TRIPHOSPHATE HYDROLASE"/>
    <property type="match status" value="1"/>
</dbReference>
<evidence type="ECO:0000256" key="1">
    <source>
        <dbReference type="ARBA" id="ARBA00001946"/>
    </source>
</evidence>
<dbReference type="PROSITE" id="PS00893">
    <property type="entry name" value="NUDIX_BOX"/>
    <property type="match status" value="1"/>
</dbReference>
<dbReference type="Proteomes" id="UP001652432">
    <property type="component" value="Unassembled WGS sequence"/>
</dbReference>
<dbReference type="CDD" id="cd18886">
    <property type="entry name" value="NUDIX_MutT_Nudt1"/>
    <property type="match status" value="1"/>
</dbReference>
<evidence type="ECO:0000256" key="5">
    <source>
        <dbReference type="ARBA" id="ARBA00022842"/>
    </source>
</evidence>
<dbReference type="InterPro" id="IPR020084">
    <property type="entry name" value="NUDIX_hydrolase_CS"/>
</dbReference>
<dbReference type="PRINTS" id="PR01402">
    <property type="entry name" value="MUTATORMUTX"/>
</dbReference>
<evidence type="ECO:0000259" key="6">
    <source>
        <dbReference type="PROSITE" id="PS51462"/>
    </source>
</evidence>
<dbReference type="InterPro" id="IPR015797">
    <property type="entry name" value="NUDIX_hydrolase-like_dom_sf"/>
</dbReference>
<comment type="cofactor">
    <cofactor evidence="1">
        <name>Mg(2+)</name>
        <dbReference type="ChEBI" id="CHEBI:18420"/>
    </cofactor>
</comment>
<gene>
    <name evidence="7" type="ORF">OCV77_08400</name>
</gene>
<dbReference type="CDD" id="cd04692">
    <property type="entry name" value="NUDIX_Hydrolase"/>
    <property type="match status" value="1"/>
</dbReference>
<comment type="similarity">
    <text evidence="2">Belongs to the Nudix hydrolase family.</text>
</comment>
<feature type="domain" description="Nudix hydrolase" evidence="6">
    <location>
        <begin position="1"/>
        <end position="112"/>
    </location>
</feature>
<dbReference type="PANTHER" id="PTHR43758">
    <property type="entry name" value="7,8-DIHYDRO-8-OXOGUANINE TRIPHOSPHATASE"/>
    <property type="match status" value="1"/>
</dbReference>
<protein>
    <submittedName>
        <fullName evidence="7">NUDIX domain-containing protein</fullName>
    </submittedName>
</protein>
<accession>A0ABT2T2P0</accession>
<dbReference type="Pfam" id="PF00293">
    <property type="entry name" value="NUDIX"/>
    <property type="match status" value="2"/>
</dbReference>
<keyword evidence="3" id="KW-0479">Metal-binding</keyword>
<comment type="caution">
    <text evidence="7">The sequence shown here is derived from an EMBL/GenBank/DDBJ whole genome shotgun (WGS) entry which is preliminary data.</text>
</comment>
<sequence>MLHRVKKEQDINKNKWIGVGGHFEEGESPEDCLLREVFEETGLILTSYRFRGIVTFCSENYPTEYMCLYTADGYTGTLTECTEGELAFVAREEITKLKLWDGDRLFLELLKEERPFFSLKLCYHEDGTWYRAVLDGRELELFDICDEKGEPTGEVMERGMVHHYGKMHRTAHIWIVNRMPDGSYQVLLQKRSKKKDSYPGYYDISSAGHIHAGDSYLPSARRELAEELGIEAGEEELQLIGYHRADLRTSFYGKPFLDQEISAVYFYEKPVRIADLILQESEVEGAAFFELEEALSRVRNGTLPNCIYEDELQMVRDALISMGKYQED</sequence>
<evidence type="ECO:0000313" key="7">
    <source>
        <dbReference type="EMBL" id="MCU6744514.1"/>
    </source>
</evidence>
<name>A0ABT2T2P0_9FIRM</name>
<keyword evidence="5" id="KW-0460">Magnesium</keyword>
<keyword evidence="4" id="KW-0378">Hydrolase</keyword>
<dbReference type="PROSITE" id="PS51462">
    <property type="entry name" value="NUDIX"/>
    <property type="match status" value="2"/>
</dbReference>
<evidence type="ECO:0000256" key="2">
    <source>
        <dbReference type="ARBA" id="ARBA00005582"/>
    </source>
</evidence>
<dbReference type="EMBL" id="JAOQKJ010000006">
    <property type="protein sequence ID" value="MCU6744514.1"/>
    <property type="molecule type" value="Genomic_DNA"/>
</dbReference>
<evidence type="ECO:0000313" key="8">
    <source>
        <dbReference type="Proteomes" id="UP001652432"/>
    </source>
</evidence>
<dbReference type="SUPFAM" id="SSF55811">
    <property type="entry name" value="Nudix"/>
    <property type="match status" value="2"/>
</dbReference>